<evidence type="ECO:0000313" key="1">
    <source>
        <dbReference type="EMBL" id="KAJ7993888.1"/>
    </source>
</evidence>
<protein>
    <submittedName>
        <fullName evidence="1">Uncharacterized protein</fullName>
    </submittedName>
</protein>
<dbReference type="EMBL" id="CM055750">
    <property type="protein sequence ID" value="KAJ7993888.1"/>
    <property type="molecule type" value="Genomic_DNA"/>
</dbReference>
<proteinExistence type="predicted"/>
<evidence type="ECO:0000313" key="2">
    <source>
        <dbReference type="Proteomes" id="UP001157502"/>
    </source>
</evidence>
<comment type="caution">
    <text evidence="1">The sequence shown here is derived from an EMBL/GenBank/DDBJ whole genome shotgun (WGS) entry which is preliminary data.</text>
</comment>
<accession>A0ACC2FRE1</accession>
<sequence length="160" mass="16600">MRETKIDQPNQDLVTDDDSEPWVPLSGQQGLSGAEDSVTDVSEPWSPLSGQQSVSGGAEVCSVHADCGYLIPRCPTSPLLFEDECSTESEPHFNDRPNCSQVSSNTSNCIPDDLDDSLGSIIGISISGPVTLGSSSVSESDAISDEGPGLGILPGTGETS</sequence>
<reference evidence="1" key="1">
    <citation type="submission" date="2021-05" db="EMBL/GenBank/DDBJ databases">
        <authorList>
            <person name="Pan Q."/>
            <person name="Jouanno E."/>
            <person name="Zahm M."/>
            <person name="Klopp C."/>
            <person name="Cabau C."/>
            <person name="Louis A."/>
            <person name="Berthelot C."/>
            <person name="Parey E."/>
            <person name="Roest Crollius H."/>
            <person name="Montfort J."/>
            <person name="Robinson-Rechavi M."/>
            <person name="Bouchez O."/>
            <person name="Lampietro C."/>
            <person name="Lopez Roques C."/>
            <person name="Donnadieu C."/>
            <person name="Postlethwait J."/>
            <person name="Bobe J."/>
            <person name="Dillon D."/>
            <person name="Chandos A."/>
            <person name="von Hippel F."/>
            <person name="Guiguen Y."/>
        </authorList>
    </citation>
    <scope>NUCLEOTIDE SEQUENCE</scope>
    <source>
        <strain evidence="1">YG-Jan2019</strain>
    </source>
</reference>
<organism evidence="1 2">
    <name type="scientific">Dallia pectoralis</name>
    <name type="common">Alaska blackfish</name>
    <dbReference type="NCBI Taxonomy" id="75939"/>
    <lineage>
        <taxon>Eukaryota</taxon>
        <taxon>Metazoa</taxon>
        <taxon>Chordata</taxon>
        <taxon>Craniata</taxon>
        <taxon>Vertebrata</taxon>
        <taxon>Euteleostomi</taxon>
        <taxon>Actinopterygii</taxon>
        <taxon>Neopterygii</taxon>
        <taxon>Teleostei</taxon>
        <taxon>Protacanthopterygii</taxon>
        <taxon>Esociformes</taxon>
        <taxon>Umbridae</taxon>
        <taxon>Dallia</taxon>
    </lineage>
</organism>
<gene>
    <name evidence="1" type="ORF">DPEC_G00259370</name>
</gene>
<name>A0ACC2FRE1_DALPE</name>
<keyword evidence="2" id="KW-1185">Reference proteome</keyword>
<dbReference type="Proteomes" id="UP001157502">
    <property type="component" value="Chromosome 23"/>
</dbReference>